<feature type="coiled-coil region" evidence="1">
    <location>
        <begin position="98"/>
        <end position="167"/>
    </location>
</feature>
<sequence>MEINFKLSDSQKYDLIWKAVNPEYTEEGGWVCSTSVCDVYDDYALCYDYENSQYFRQYYTKNEDSITLGDKVNAYIIEVNESEMNALNALRALNGGNYEKIDENYTALKEQNEQFSATITERDASIEEYNTQITNLQNELETANNNLATAQADLEVANNSLNEVTTERDSLKDYQHTVETGNKQKIIEKYALKLDDEVVANYTAKIDEYTVESLEKDLSYELVKATPSIFSATEPTVIPKADTPLSGIEAILNQYK</sequence>
<organism evidence="2">
    <name type="scientific">Siphoviridae sp. cteoh1</name>
    <dbReference type="NCBI Taxonomy" id="2826407"/>
    <lineage>
        <taxon>Viruses</taxon>
        <taxon>Duplodnaviria</taxon>
        <taxon>Heunggongvirae</taxon>
        <taxon>Uroviricota</taxon>
        <taxon>Caudoviricetes</taxon>
    </lineage>
</organism>
<proteinExistence type="predicted"/>
<keyword evidence="1" id="KW-0175">Coiled coil</keyword>
<dbReference type="Gene3D" id="3.40.50.300">
    <property type="entry name" value="P-loop containing nucleotide triphosphate hydrolases"/>
    <property type="match status" value="1"/>
</dbReference>
<evidence type="ECO:0000313" key="2">
    <source>
        <dbReference type="EMBL" id="DAE19799.1"/>
    </source>
</evidence>
<evidence type="ECO:0000256" key="1">
    <source>
        <dbReference type="SAM" id="Coils"/>
    </source>
</evidence>
<dbReference type="InterPro" id="IPR027417">
    <property type="entry name" value="P-loop_NTPase"/>
</dbReference>
<protein>
    <submittedName>
        <fullName evidence="2">Uncharacterized protein</fullName>
    </submittedName>
</protein>
<reference evidence="2" key="1">
    <citation type="journal article" date="2021" name="Proc. Natl. Acad. Sci. U.S.A.">
        <title>A Catalog of Tens of Thousands of Viruses from Human Metagenomes Reveals Hidden Associations with Chronic Diseases.</title>
        <authorList>
            <person name="Tisza M.J."/>
            <person name="Buck C.B."/>
        </authorList>
    </citation>
    <scope>NUCLEOTIDE SEQUENCE</scope>
    <source>
        <strain evidence="2">Cteoh1</strain>
    </source>
</reference>
<accession>A0A8S5QKL8</accession>
<name>A0A8S5QKL8_9CAUD</name>
<dbReference type="EMBL" id="BK015686">
    <property type="protein sequence ID" value="DAE19799.1"/>
    <property type="molecule type" value="Genomic_DNA"/>
</dbReference>